<evidence type="ECO:0000313" key="1">
    <source>
        <dbReference type="EMBL" id="KXA10828.1"/>
    </source>
</evidence>
<comment type="caution">
    <text evidence="1">The sequence shown here is derived from an EMBL/GenBank/DDBJ whole genome shotgun (WGS) entry which is preliminary data.</text>
</comment>
<dbReference type="Proteomes" id="UP000070646">
    <property type="component" value="Unassembled WGS sequence"/>
</dbReference>
<gene>
    <name evidence="1" type="ORF">HMPREF3222_02003</name>
</gene>
<protein>
    <submittedName>
        <fullName evidence="1">Uncharacterized protein</fullName>
    </submittedName>
</protein>
<sequence>MNIDNIKEVQAKSNKMISEIHFKEQCSWLRNSKKEKNLEEDFSKEIYDDLKDKKIYLELLEKEIKDIFSSRDFTNKEKKRIYELTNESFWKWKFNLSKK</sequence>
<dbReference type="RefSeq" id="WP_060796065.1">
    <property type="nucleotide sequence ID" value="NZ_CATNWN010000001.1"/>
</dbReference>
<evidence type="ECO:0000313" key="2">
    <source>
        <dbReference type="Proteomes" id="UP000070646"/>
    </source>
</evidence>
<reference evidence="1 2" key="1">
    <citation type="submission" date="2016-01" db="EMBL/GenBank/DDBJ databases">
        <authorList>
            <person name="Oliw E.H."/>
        </authorList>
    </citation>
    <scope>NUCLEOTIDE SEQUENCE [LARGE SCALE GENOMIC DNA]</scope>
    <source>
        <strain evidence="1 2">MJR7757A</strain>
    </source>
</reference>
<dbReference type="EMBL" id="LRPU01000097">
    <property type="protein sequence ID" value="KXA10828.1"/>
    <property type="molecule type" value="Genomic_DNA"/>
</dbReference>
<name>A0A133N3H5_CLOPF</name>
<organism evidence="1 2">
    <name type="scientific">Clostridium perfringens</name>
    <dbReference type="NCBI Taxonomy" id="1502"/>
    <lineage>
        <taxon>Bacteria</taxon>
        <taxon>Bacillati</taxon>
        <taxon>Bacillota</taxon>
        <taxon>Clostridia</taxon>
        <taxon>Eubacteriales</taxon>
        <taxon>Clostridiaceae</taxon>
        <taxon>Clostridium</taxon>
    </lineage>
</organism>
<dbReference type="PATRIC" id="fig|1502.174.peg.2018"/>
<accession>A0A133N3H5</accession>
<proteinExistence type="predicted"/>
<dbReference type="AlphaFoldDB" id="A0A133N3H5"/>